<dbReference type="InterPro" id="IPR004992">
    <property type="entry name" value="EutN_CcmL"/>
</dbReference>
<dbReference type="PANTHER" id="PTHR36539:SF1">
    <property type="entry name" value="BACTERIAL MICROCOMPARTMENT SHELL VERTEX PROTEIN EUTN"/>
    <property type="match status" value="1"/>
</dbReference>
<dbReference type="PATRIC" id="fig|281456.6.peg.2598"/>
<organism evidence="4 5">
    <name type="scientific">Thermincola ferriacetica</name>
    <dbReference type="NCBI Taxonomy" id="281456"/>
    <lineage>
        <taxon>Bacteria</taxon>
        <taxon>Bacillati</taxon>
        <taxon>Bacillota</taxon>
        <taxon>Clostridia</taxon>
        <taxon>Eubacteriales</taxon>
        <taxon>Thermincolaceae</taxon>
        <taxon>Thermincola</taxon>
    </lineage>
</organism>
<dbReference type="EMBL" id="LGTE01000019">
    <property type="protein sequence ID" value="KNZ68962.1"/>
    <property type="molecule type" value="Genomic_DNA"/>
</dbReference>
<dbReference type="RefSeq" id="WP_013119522.1">
    <property type="nucleotide sequence ID" value="NZ_LGTE01000019.1"/>
</dbReference>
<keyword evidence="3" id="KW-1283">Bacterial microcompartment</keyword>
<evidence type="ECO:0000256" key="1">
    <source>
        <dbReference type="ARBA" id="ARBA00023587"/>
    </source>
</evidence>
<comment type="caution">
    <text evidence="4">The sequence shown here is derived from an EMBL/GenBank/DDBJ whole genome shotgun (WGS) entry which is preliminary data.</text>
</comment>
<protein>
    <submittedName>
        <fullName evidence="4">Ethanolamine utilization protein EutN/carboxysome structural protein Ccml</fullName>
    </submittedName>
</protein>
<evidence type="ECO:0000256" key="2">
    <source>
        <dbReference type="ARBA" id="ARBA00023669"/>
    </source>
</evidence>
<proteinExistence type="predicted"/>
<dbReference type="PANTHER" id="PTHR36539">
    <property type="entry name" value="ETHANOLAMINE UTILIZATION PROTEIN EUTN"/>
    <property type="match status" value="1"/>
</dbReference>
<dbReference type="CDD" id="cd01614">
    <property type="entry name" value="EutN_CcmL"/>
    <property type="match status" value="1"/>
</dbReference>
<gene>
    <name evidence="4" type="ORF">Tfer_2451</name>
</gene>
<evidence type="ECO:0000313" key="5">
    <source>
        <dbReference type="Proteomes" id="UP000037175"/>
    </source>
</evidence>
<dbReference type="AlphaFoldDB" id="A0A0L6W067"/>
<dbReference type="PROSITE" id="PS51932">
    <property type="entry name" value="BMV"/>
    <property type="match status" value="1"/>
</dbReference>
<dbReference type="InterPro" id="IPR036677">
    <property type="entry name" value="EutN_CcmL_sf"/>
</dbReference>
<keyword evidence="2" id="KW-1282">Carboxysome</keyword>
<keyword evidence="5" id="KW-1185">Reference proteome</keyword>
<evidence type="ECO:0000256" key="3">
    <source>
        <dbReference type="ARBA" id="ARBA00024446"/>
    </source>
</evidence>
<name>A0A0L6W067_9FIRM</name>
<dbReference type="Proteomes" id="UP000037175">
    <property type="component" value="Unassembled WGS sequence"/>
</dbReference>
<accession>A0A0L6W067</accession>
<reference evidence="5" key="1">
    <citation type="submission" date="2015-07" db="EMBL/GenBank/DDBJ databases">
        <title>Complete Genome of Thermincola ferriacetica strain Z-0001T.</title>
        <authorList>
            <person name="Lusk B."/>
            <person name="Badalamenti J.P."/>
            <person name="Parameswaran P."/>
            <person name="Bond D.R."/>
            <person name="Torres C.I."/>
        </authorList>
    </citation>
    <scope>NUCLEOTIDE SEQUENCE [LARGE SCALE GENOMIC DNA]</scope>
    <source>
        <strain evidence="5">Z-0001</strain>
    </source>
</reference>
<dbReference type="GO" id="GO:0031470">
    <property type="term" value="C:carboxysome"/>
    <property type="evidence" value="ECO:0007669"/>
    <property type="project" value="UniProtKB-SubCell"/>
</dbReference>
<dbReference type="Gene3D" id="2.40.50.220">
    <property type="entry name" value="EutN/Ccml"/>
    <property type="match status" value="1"/>
</dbReference>
<dbReference type="SUPFAM" id="SSF159133">
    <property type="entry name" value="EutN/CcmL-like"/>
    <property type="match status" value="1"/>
</dbReference>
<dbReference type="Pfam" id="PF03319">
    <property type="entry name" value="EutN_CcmL"/>
    <property type="match status" value="1"/>
</dbReference>
<comment type="subcellular location">
    <subcellularLocation>
        <location evidence="1">Carboxysome</location>
    </subcellularLocation>
</comment>
<sequence length="106" mass="11200">MYLAKVVGTVVSTSKDPRLTGCKLLLVVPVALYPQKVEYPLVAVDSVGAGIGEMVLCVDGSTARRAVTEENAPIDCAIVGIIDEVETCGDLLQPEKLSLLDGEKQL</sequence>
<evidence type="ECO:0000313" key="4">
    <source>
        <dbReference type="EMBL" id="KNZ68962.1"/>
    </source>
</evidence>